<reference evidence="1 2" key="1">
    <citation type="submission" date="2024-10" db="EMBL/GenBank/DDBJ databases">
        <title>The Natural Products Discovery Center: Release of the First 8490 Sequenced Strains for Exploring Actinobacteria Biosynthetic Diversity.</title>
        <authorList>
            <person name="Kalkreuter E."/>
            <person name="Kautsar S.A."/>
            <person name="Yang D."/>
            <person name="Bader C.D."/>
            <person name="Teijaro C.N."/>
            <person name="Fluegel L."/>
            <person name="Davis C.M."/>
            <person name="Simpson J.R."/>
            <person name="Lauterbach L."/>
            <person name="Steele A.D."/>
            <person name="Gui C."/>
            <person name="Meng S."/>
            <person name="Li G."/>
            <person name="Viehrig K."/>
            <person name="Ye F."/>
            <person name="Su P."/>
            <person name="Kiefer A.F."/>
            <person name="Nichols A."/>
            <person name="Cepeda A.J."/>
            <person name="Yan W."/>
            <person name="Fan B."/>
            <person name="Jiang Y."/>
            <person name="Adhikari A."/>
            <person name="Zheng C.-J."/>
            <person name="Schuster L."/>
            <person name="Cowan T.M."/>
            <person name="Smanski M.J."/>
            <person name="Chevrette M.G."/>
            <person name="De Carvalho L.P.S."/>
            <person name="Shen B."/>
        </authorList>
    </citation>
    <scope>NUCLEOTIDE SEQUENCE [LARGE SCALE GENOMIC DNA]</scope>
    <source>
        <strain evidence="1 2">NPDC049503</strain>
    </source>
</reference>
<dbReference type="InterPro" id="IPR023393">
    <property type="entry name" value="START-like_dom_sf"/>
</dbReference>
<dbReference type="SUPFAM" id="SSF55961">
    <property type="entry name" value="Bet v1-like"/>
    <property type="match status" value="1"/>
</dbReference>
<organism evidence="1 2">
    <name type="scientific">Nonomuraea indica</name>
    <dbReference type="NCBI Taxonomy" id="1581193"/>
    <lineage>
        <taxon>Bacteria</taxon>
        <taxon>Bacillati</taxon>
        <taxon>Actinomycetota</taxon>
        <taxon>Actinomycetes</taxon>
        <taxon>Streptosporangiales</taxon>
        <taxon>Streptosporangiaceae</taxon>
        <taxon>Nonomuraea</taxon>
    </lineage>
</organism>
<dbReference type="CDD" id="cd07812">
    <property type="entry name" value="SRPBCC"/>
    <property type="match status" value="1"/>
</dbReference>
<dbReference type="Proteomes" id="UP001612928">
    <property type="component" value="Unassembled WGS sequence"/>
</dbReference>
<accession>A0ABW8A8A5</accession>
<name>A0ABW8A8A5_9ACTN</name>
<dbReference type="InterPro" id="IPR019587">
    <property type="entry name" value="Polyketide_cyclase/dehydratase"/>
</dbReference>
<dbReference type="Gene3D" id="3.30.530.20">
    <property type="match status" value="1"/>
</dbReference>
<sequence length="144" mass="15970">MSHAYMGAALRAAAPPERVFALLTDWPRHREWMVLTNAWSAGEDRVEAFTGIGPFGFLDTMTITRWEPPRLVRVRHTGRLVRGEGVFRVEPCPGGSRVVWAERLDLPFGPLGRALWPLARPVAGALARLSLRRLARLAATPPAP</sequence>
<evidence type="ECO:0000313" key="1">
    <source>
        <dbReference type="EMBL" id="MFI7443001.1"/>
    </source>
</evidence>
<comment type="caution">
    <text evidence="1">The sequence shown here is derived from an EMBL/GenBank/DDBJ whole genome shotgun (WGS) entry which is preliminary data.</text>
</comment>
<dbReference type="Pfam" id="PF10604">
    <property type="entry name" value="Polyketide_cyc2"/>
    <property type="match status" value="1"/>
</dbReference>
<protein>
    <submittedName>
        <fullName evidence="1">SRPBCC family protein</fullName>
    </submittedName>
</protein>
<dbReference type="EMBL" id="JBITMB010000005">
    <property type="protein sequence ID" value="MFI7443001.1"/>
    <property type="molecule type" value="Genomic_DNA"/>
</dbReference>
<dbReference type="RefSeq" id="WP_245899870.1">
    <property type="nucleotide sequence ID" value="NZ_JBITMB010000005.1"/>
</dbReference>
<keyword evidence="2" id="KW-1185">Reference proteome</keyword>
<gene>
    <name evidence="1" type="ORF">ACIBP5_23780</name>
</gene>
<proteinExistence type="predicted"/>
<evidence type="ECO:0000313" key="2">
    <source>
        <dbReference type="Proteomes" id="UP001612928"/>
    </source>
</evidence>